<accession>A0A1F7U2A0</accession>
<dbReference type="GO" id="GO:0016628">
    <property type="term" value="F:oxidoreductase activity, acting on the CH-CH group of donors, NAD or NADP as acceptor"/>
    <property type="evidence" value="ECO:0007669"/>
    <property type="project" value="InterPro"/>
</dbReference>
<dbReference type="Gene3D" id="3.40.50.720">
    <property type="entry name" value="NAD(P)-binding Rossmann-like Domain"/>
    <property type="match status" value="1"/>
</dbReference>
<dbReference type="Proteomes" id="UP000176303">
    <property type="component" value="Unassembled WGS sequence"/>
</dbReference>
<proteinExistence type="inferred from homology"/>
<evidence type="ECO:0000313" key="5">
    <source>
        <dbReference type="Proteomes" id="UP000176303"/>
    </source>
</evidence>
<evidence type="ECO:0000256" key="1">
    <source>
        <dbReference type="ARBA" id="ARBA00006601"/>
    </source>
</evidence>
<dbReference type="GO" id="GO:0016616">
    <property type="term" value="F:oxidoreductase activity, acting on the CH-OH group of donors, NAD or NADP as acceptor"/>
    <property type="evidence" value="ECO:0007669"/>
    <property type="project" value="InterPro"/>
</dbReference>
<dbReference type="GO" id="GO:0000271">
    <property type="term" value="P:polysaccharide biosynthetic process"/>
    <property type="evidence" value="ECO:0007669"/>
    <property type="project" value="InterPro"/>
</dbReference>
<dbReference type="InterPro" id="IPR013328">
    <property type="entry name" value="6PGD_dom2"/>
</dbReference>
<sequence length="265" mass="29678">MFHTLGVVGIGMVGGAVKRYYESKGTPIFAYDKFKNLGSVEEVNKADIIYICVPTPHKDDGGFDLSFVEEAVRNIFGSKTIVLKSTILPGTTERFQMQFPQHRFLFNPEFLTQSTADNDMSFPDRQIVGYTNQSFTVAGTVMELLPLAPFERIVPATEAEMVKYFGNTWFSAKVVFANQMYDLCQKLGIDYDRVKDSVAADKRIGRSHLDVMHGGYRGYGGACLPKDTRSLIQFGEALGVDLKLLKTVEEINNELRASQRLDADR</sequence>
<dbReference type="InterPro" id="IPR036291">
    <property type="entry name" value="NAD(P)-bd_dom_sf"/>
</dbReference>
<dbReference type="PANTHER" id="PTHR43750:SF3">
    <property type="entry name" value="UDP-GLUCOSE 6-DEHYDROGENASE TUAD"/>
    <property type="match status" value="1"/>
</dbReference>
<evidence type="ECO:0000313" key="4">
    <source>
        <dbReference type="EMBL" id="OGL72395.1"/>
    </source>
</evidence>
<name>A0A1F7U2A0_9BACT</name>
<feature type="domain" description="UDP-glucose/GDP-mannose dehydrogenase N-terminal" evidence="3">
    <location>
        <begin position="41"/>
        <end position="135"/>
    </location>
</feature>
<gene>
    <name evidence="4" type="ORF">A3D72_00995</name>
</gene>
<dbReference type="SUPFAM" id="SSF48179">
    <property type="entry name" value="6-phosphogluconate dehydrogenase C-terminal domain-like"/>
    <property type="match status" value="1"/>
</dbReference>
<dbReference type="SUPFAM" id="SSF51735">
    <property type="entry name" value="NAD(P)-binding Rossmann-fold domains"/>
    <property type="match status" value="1"/>
</dbReference>
<dbReference type="Pfam" id="PF00984">
    <property type="entry name" value="UDPG_MGDP_dh"/>
    <property type="match status" value="1"/>
</dbReference>
<dbReference type="InterPro" id="IPR001732">
    <property type="entry name" value="UDP-Glc/GDP-Man_DH_N"/>
</dbReference>
<comment type="caution">
    <text evidence="4">The sequence shown here is derived from an EMBL/GenBank/DDBJ whole genome shotgun (WGS) entry which is preliminary data.</text>
</comment>
<dbReference type="InterPro" id="IPR014026">
    <property type="entry name" value="UDP-Glc/GDP-Man_DH_dimer"/>
</dbReference>
<feature type="domain" description="UDP-glucose/GDP-mannose dehydrogenase dimerisation" evidence="2">
    <location>
        <begin position="158"/>
        <end position="253"/>
    </location>
</feature>
<dbReference type="Gene3D" id="1.10.1040.10">
    <property type="entry name" value="N-(1-d-carboxylethyl)-l-norvaline Dehydrogenase, domain 2"/>
    <property type="match status" value="1"/>
</dbReference>
<reference evidence="4 5" key="1">
    <citation type="journal article" date="2016" name="Nat. Commun.">
        <title>Thousands of microbial genomes shed light on interconnected biogeochemical processes in an aquifer system.</title>
        <authorList>
            <person name="Anantharaman K."/>
            <person name="Brown C.T."/>
            <person name="Hug L.A."/>
            <person name="Sharon I."/>
            <person name="Castelle C.J."/>
            <person name="Probst A.J."/>
            <person name="Thomas B.C."/>
            <person name="Singh A."/>
            <person name="Wilkins M.J."/>
            <person name="Karaoz U."/>
            <person name="Brodie E.L."/>
            <person name="Williams K.H."/>
            <person name="Hubbard S.S."/>
            <person name="Banfield J.F."/>
        </authorList>
    </citation>
    <scope>NUCLEOTIDE SEQUENCE [LARGE SCALE GENOMIC DNA]</scope>
</reference>
<evidence type="ECO:0000259" key="2">
    <source>
        <dbReference type="Pfam" id="PF00984"/>
    </source>
</evidence>
<dbReference type="GO" id="GO:0051287">
    <property type="term" value="F:NAD binding"/>
    <property type="evidence" value="ECO:0007669"/>
    <property type="project" value="InterPro"/>
</dbReference>
<protein>
    <recommendedName>
        <fullName evidence="6">UDP-glucose/GDP-mannose dehydrogenase dimerisation domain-containing protein</fullName>
    </recommendedName>
</protein>
<evidence type="ECO:0008006" key="6">
    <source>
        <dbReference type="Google" id="ProtNLM"/>
    </source>
</evidence>
<comment type="similarity">
    <text evidence="1">Belongs to the UDP-glucose/GDP-mannose dehydrogenase family.</text>
</comment>
<evidence type="ECO:0000259" key="3">
    <source>
        <dbReference type="Pfam" id="PF03721"/>
    </source>
</evidence>
<dbReference type="STRING" id="1802391.A3D72_00995"/>
<dbReference type="PANTHER" id="PTHR43750">
    <property type="entry name" value="UDP-GLUCOSE 6-DEHYDROGENASE TUAD"/>
    <property type="match status" value="1"/>
</dbReference>
<dbReference type="EMBL" id="MGDZ01000064">
    <property type="protein sequence ID" value="OGL72395.1"/>
    <property type="molecule type" value="Genomic_DNA"/>
</dbReference>
<dbReference type="InterPro" id="IPR008927">
    <property type="entry name" value="6-PGluconate_DH-like_C_sf"/>
</dbReference>
<organism evidence="4 5">
    <name type="scientific">Candidatus Uhrbacteria bacterium RIFCSPHIGHO2_02_FULL_57_19</name>
    <dbReference type="NCBI Taxonomy" id="1802391"/>
    <lineage>
        <taxon>Bacteria</taxon>
        <taxon>Candidatus Uhriibacteriota</taxon>
    </lineage>
</organism>
<dbReference type="Pfam" id="PF03721">
    <property type="entry name" value="UDPG_MGDP_dh_N"/>
    <property type="match status" value="1"/>
</dbReference>
<dbReference type="AlphaFoldDB" id="A0A1F7U2A0"/>